<keyword evidence="3" id="KW-1185">Reference proteome</keyword>
<feature type="region of interest" description="Disordered" evidence="1">
    <location>
        <begin position="100"/>
        <end position="134"/>
    </location>
</feature>
<dbReference type="Proteomes" id="UP000272025">
    <property type="component" value="Unassembled WGS sequence"/>
</dbReference>
<proteinExistence type="predicted"/>
<organism evidence="2 3">
    <name type="scientific">Sodiomyces alkalinus (strain CBS 110278 / VKM F-3762 / F11)</name>
    <name type="common">Alkaliphilic filamentous fungus</name>
    <dbReference type="NCBI Taxonomy" id="1314773"/>
    <lineage>
        <taxon>Eukaryota</taxon>
        <taxon>Fungi</taxon>
        <taxon>Dikarya</taxon>
        <taxon>Ascomycota</taxon>
        <taxon>Pezizomycotina</taxon>
        <taxon>Sordariomycetes</taxon>
        <taxon>Hypocreomycetidae</taxon>
        <taxon>Glomerellales</taxon>
        <taxon>Plectosphaerellaceae</taxon>
        <taxon>Sodiomyces</taxon>
    </lineage>
</organism>
<dbReference type="EMBL" id="ML119052">
    <property type="protein sequence ID" value="ROT41429.1"/>
    <property type="molecule type" value="Genomic_DNA"/>
</dbReference>
<dbReference type="AlphaFoldDB" id="A0A3N2Q3U2"/>
<dbReference type="RefSeq" id="XP_028469235.1">
    <property type="nucleotide sequence ID" value="XM_028607756.1"/>
</dbReference>
<dbReference type="PANTHER" id="PTHR28266">
    <property type="entry name" value="54S RIBOSOMAL PROTEIN L20, MITOCHONDRIAL"/>
    <property type="match status" value="1"/>
</dbReference>
<evidence type="ECO:0000256" key="1">
    <source>
        <dbReference type="SAM" id="MobiDB-lite"/>
    </source>
</evidence>
<protein>
    <recommendedName>
        <fullName evidence="4">60S ribosomal protein L20</fullName>
    </recommendedName>
</protein>
<dbReference type="STRING" id="1314773.A0A3N2Q3U2"/>
<accession>A0A3N2Q3U2</accession>
<feature type="compositionally biased region" description="Low complexity" evidence="1">
    <location>
        <begin position="100"/>
        <end position="125"/>
    </location>
</feature>
<sequence length="221" mass="24523">MEARALARPAASFLANLSAHGTTVTRRSHQTFSRTKRALNIAPHPAFTTSPAGNSNTIIFNPPAAEPSVHHTPQKFLPKSDPRRKHADLAALFASPYAAPGTVPSSSSTTTTTTTADADAGLPPALDFPSRNNPRYHLTREDVAEIRRLRAEDPARWSVNRLAKKFDCSEVFITICTPAPRDHKENLERKLEAVKRRWGAIRTKARVERAKRKDMLFRGEL</sequence>
<name>A0A3N2Q3U2_SODAK</name>
<dbReference type="GO" id="GO:0003735">
    <property type="term" value="F:structural constituent of ribosome"/>
    <property type="evidence" value="ECO:0007669"/>
    <property type="project" value="TreeGrafter"/>
</dbReference>
<reference evidence="2 3" key="1">
    <citation type="journal article" date="2018" name="Mol. Ecol.">
        <title>The obligate alkalophilic soda-lake fungus Sodiomyces alkalinus has shifted to a protein diet.</title>
        <authorList>
            <person name="Grum-Grzhimaylo A.A."/>
            <person name="Falkoski D.L."/>
            <person name="van den Heuvel J."/>
            <person name="Valero-Jimenez C.A."/>
            <person name="Min B."/>
            <person name="Choi I.G."/>
            <person name="Lipzen A."/>
            <person name="Daum C.G."/>
            <person name="Aanen D.K."/>
            <person name="Tsang A."/>
            <person name="Henrissat B."/>
            <person name="Bilanenko E.N."/>
            <person name="de Vries R.P."/>
            <person name="van Kan J.A.L."/>
            <person name="Grigoriev I.V."/>
            <person name="Debets A.J.M."/>
        </authorList>
    </citation>
    <scope>NUCLEOTIDE SEQUENCE [LARGE SCALE GENOMIC DNA]</scope>
    <source>
        <strain evidence="2 3">F11</strain>
    </source>
</reference>
<gene>
    <name evidence="2" type="ORF">SODALDRAFT_271197</name>
</gene>
<dbReference type="PANTHER" id="PTHR28266:SF1">
    <property type="entry name" value="LARGE RIBOSOMAL SUBUNIT PROTEIN ML58"/>
    <property type="match status" value="1"/>
</dbReference>
<dbReference type="GO" id="GO:0005762">
    <property type="term" value="C:mitochondrial large ribosomal subunit"/>
    <property type="evidence" value="ECO:0007669"/>
    <property type="project" value="TreeGrafter"/>
</dbReference>
<evidence type="ECO:0000313" key="2">
    <source>
        <dbReference type="EMBL" id="ROT41429.1"/>
    </source>
</evidence>
<dbReference type="OrthoDB" id="6021263at2759"/>
<evidence type="ECO:0008006" key="4">
    <source>
        <dbReference type="Google" id="ProtNLM"/>
    </source>
</evidence>
<dbReference type="Pfam" id="PF12824">
    <property type="entry name" value="MRP-L20"/>
    <property type="match status" value="1"/>
</dbReference>
<dbReference type="InterPro" id="IPR024388">
    <property type="entry name" value="Ribosomal_mL58"/>
</dbReference>
<evidence type="ECO:0000313" key="3">
    <source>
        <dbReference type="Proteomes" id="UP000272025"/>
    </source>
</evidence>
<dbReference type="GeneID" id="39576234"/>